<evidence type="ECO:0000313" key="1">
    <source>
        <dbReference type="EMBL" id="ARV77113.1"/>
    </source>
</evidence>
<accession>A0A1Y0SZB0</accession>
<name>A0A1Y0SZB0_9CAUD</name>
<evidence type="ECO:0000313" key="2">
    <source>
        <dbReference type="Proteomes" id="UP000221845"/>
    </source>
</evidence>
<dbReference type="EMBL" id="MF042361">
    <property type="protein sequence ID" value="ARV77113.1"/>
    <property type="molecule type" value="Genomic_DNA"/>
</dbReference>
<organism evidence="1 2">
    <name type="scientific">Pseudomonas phage Skulduggery</name>
    <dbReference type="NCBI Taxonomy" id="2006671"/>
    <lineage>
        <taxon>Viruses</taxon>
        <taxon>Duplodnaviria</taxon>
        <taxon>Heunggongvirae</taxon>
        <taxon>Uroviricota</taxon>
        <taxon>Caudoviricetes</taxon>
        <taxon>Skulduggeryvirus</taxon>
        <taxon>Skulduggeryvirus skulduggery</taxon>
    </lineage>
</organism>
<gene>
    <name evidence="1" type="ORF">SKUL_14</name>
</gene>
<dbReference type="Proteomes" id="UP000221845">
    <property type="component" value="Segment"/>
</dbReference>
<keyword evidence="2" id="KW-1185">Reference proteome</keyword>
<sequence length="149" mass="15828">MAIKQSEWALGNNQAKRPQTAGAVHAQRFRYNVVGAKGAIAAGDILEIGELPPYCKIVDAKLYTNGTFTGLTADVGLLTGEYGDALDAARTVDKLLFDAADLTVLSRLTKTDGLKLEDAQVSRGIGLKFSAAIPAAAAKYIVLELDYIQ</sequence>
<reference evidence="1 2" key="1">
    <citation type="submission" date="2017-05" db="EMBL/GenBank/DDBJ databases">
        <authorList>
            <person name="Song R."/>
            <person name="Chenine A.L."/>
            <person name="Ruprecht R.M."/>
        </authorList>
    </citation>
    <scope>NUCLEOTIDE SEQUENCE [LARGE SCALE GENOMIC DNA]</scope>
</reference>
<proteinExistence type="predicted"/>
<protein>
    <submittedName>
        <fullName evidence="1">Uncharacterized protein</fullName>
    </submittedName>
</protein>